<organism evidence="2 3">
    <name type="scientific">Streptomyces gulbargensis</name>
    <dbReference type="NCBI Taxonomy" id="364901"/>
    <lineage>
        <taxon>Bacteria</taxon>
        <taxon>Bacillati</taxon>
        <taxon>Actinomycetota</taxon>
        <taxon>Actinomycetes</taxon>
        <taxon>Kitasatosporales</taxon>
        <taxon>Streptomycetaceae</taxon>
        <taxon>Streptomyces</taxon>
    </lineage>
</organism>
<dbReference type="EMBL" id="BAABAJ010000002">
    <property type="protein sequence ID" value="GAA3900637.1"/>
    <property type="molecule type" value="Genomic_DNA"/>
</dbReference>
<keyword evidence="3" id="KW-1185">Reference proteome</keyword>
<evidence type="ECO:0000313" key="3">
    <source>
        <dbReference type="Proteomes" id="UP001501000"/>
    </source>
</evidence>
<reference evidence="3" key="1">
    <citation type="journal article" date="2019" name="Int. J. Syst. Evol. Microbiol.">
        <title>The Global Catalogue of Microorganisms (GCM) 10K type strain sequencing project: providing services to taxonomists for standard genome sequencing and annotation.</title>
        <authorList>
            <consortium name="The Broad Institute Genomics Platform"/>
            <consortium name="The Broad Institute Genome Sequencing Center for Infectious Disease"/>
            <person name="Wu L."/>
            <person name="Ma J."/>
        </authorList>
    </citation>
    <scope>NUCLEOTIDE SEQUENCE [LARGE SCALE GENOMIC DNA]</scope>
    <source>
        <strain evidence="3">JCM 16956</strain>
    </source>
</reference>
<name>A0ABP7LJD7_9ACTN</name>
<proteinExistence type="predicted"/>
<evidence type="ECO:0000256" key="1">
    <source>
        <dbReference type="SAM" id="MobiDB-lite"/>
    </source>
</evidence>
<gene>
    <name evidence="2" type="ORF">GCM10022244_08530</name>
</gene>
<protein>
    <recommendedName>
        <fullName evidence="4">Transposase</fullName>
    </recommendedName>
</protein>
<evidence type="ECO:0000313" key="2">
    <source>
        <dbReference type="EMBL" id="GAA3900637.1"/>
    </source>
</evidence>
<accession>A0ABP7LJD7</accession>
<feature type="region of interest" description="Disordered" evidence="1">
    <location>
        <begin position="1"/>
        <end position="25"/>
    </location>
</feature>
<comment type="caution">
    <text evidence="2">The sequence shown here is derived from an EMBL/GenBank/DDBJ whole genome shotgun (WGS) entry which is preliminary data.</text>
</comment>
<sequence>MRRSGSTGHRDGAEDATGNSGAERQLGGAAAGLPVAGYVSGVGHGYNRYQGFTVPFKKRGLRHSCARKGRIRLVRALIDAVTGKPDRGAHCR</sequence>
<evidence type="ECO:0008006" key="4">
    <source>
        <dbReference type="Google" id="ProtNLM"/>
    </source>
</evidence>
<dbReference type="Proteomes" id="UP001501000">
    <property type="component" value="Unassembled WGS sequence"/>
</dbReference>